<dbReference type="InterPro" id="IPR008479">
    <property type="entry name" value="DUF760"/>
</dbReference>
<dbReference type="Pfam" id="PF05542">
    <property type="entry name" value="DUF760"/>
    <property type="match status" value="1"/>
</dbReference>
<dbReference type="RefSeq" id="WP_027843612.1">
    <property type="nucleotide sequence ID" value="NZ_LMTZ01000122.1"/>
</dbReference>
<name>A0A0V7ZIT3_9CYAN</name>
<dbReference type="Proteomes" id="UP000053372">
    <property type="component" value="Unassembled WGS sequence"/>
</dbReference>
<organism evidence="1 2">
    <name type="scientific">Mastigocoleus testarum BC008</name>
    <dbReference type="NCBI Taxonomy" id="371196"/>
    <lineage>
        <taxon>Bacteria</taxon>
        <taxon>Bacillati</taxon>
        <taxon>Cyanobacteriota</taxon>
        <taxon>Cyanophyceae</taxon>
        <taxon>Nostocales</taxon>
        <taxon>Hapalosiphonaceae</taxon>
        <taxon>Mastigocoleus</taxon>
    </lineage>
</organism>
<reference evidence="1 2" key="1">
    <citation type="journal article" date="2015" name="Genome Announc.">
        <title>Draft Genome of the Euendolithic (true boring) Cyanobacterium Mastigocoleus testarum strain BC008.</title>
        <authorList>
            <person name="Guida B.S."/>
            <person name="Garcia-Pichel F."/>
        </authorList>
    </citation>
    <scope>NUCLEOTIDE SEQUENCE [LARGE SCALE GENOMIC DNA]</scope>
    <source>
        <strain evidence="1 2">BC008</strain>
    </source>
</reference>
<protein>
    <recommendedName>
        <fullName evidence="3">DUF760 domain-containing protein</fullName>
    </recommendedName>
</protein>
<sequence>MNHNTNSHSQYLDEANPSENALWNYVQSMNPDTIAKLSQPASGDVMQAIERTIVSMLGNLPQDNFNVLISTSRENLGKLLTSAMVNGYFLRNVEQRMDFENYLQLSDTSSVDDE</sequence>
<dbReference type="OrthoDB" id="461768at2"/>
<dbReference type="PANTHER" id="PTHR33598">
    <property type="entry name" value="OS02G0833400 PROTEIN"/>
    <property type="match status" value="1"/>
</dbReference>
<accession>A0A0V7ZIT3</accession>
<gene>
    <name evidence="1" type="ORF">BC008_17510</name>
</gene>
<dbReference type="AlphaFoldDB" id="A0A0V7ZIT3"/>
<dbReference type="EMBL" id="LMTZ01000122">
    <property type="protein sequence ID" value="KST64429.1"/>
    <property type="molecule type" value="Genomic_DNA"/>
</dbReference>
<evidence type="ECO:0000313" key="1">
    <source>
        <dbReference type="EMBL" id="KST64429.1"/>
    </source>
</evidence>
<proteinExistence type="predicted"/>
<evidence type="ECO:0000313" key="2">
    <source>
        <dbReference type="Proteomes" id="UP000053372"/>
    </source>
</evidence>
<comment type="caution">
    <text evidence="1">The sequence shown here is derived from an EMBL/GenBank/DDBJ whole genome shotgun (WGS) entry which is preliminary data.</text>
</comment>
<evidence type="ECO:0008006" key="3">
    <source>
        <dbReference type="Google" id="ProtNLM"/>
    </source>
</evidence>
<keyword evidence="2" id="KW-1185">Reference proteome</keyword>
<dbReference type="PANTHER" id="PTHR33598:SF2">
    <property type="entry name" value="MAR-BINDING FILAMENT-LIKE PROTEIN"/>
    <property type="match status" value="1"/>
</dbReference>